<organism evidence="11 12">
    <name type="scientific">Candidula unifasciata</name>
    <dbReference type="NCBI Taxonomy" id="100452"/>
    <lineage>
        <taxon>Eukaryota</taxon>
        <taxon>Metazoa</taxon>
        <taxon>Spiralia</taxon>
        <taxon>Lophotrochozoa</taxon>
        <taxon>Mollusca</taxon>
        <taxon>Gastropoda</taxon>
        <taxon>Heterobranchia</taxon>
        <taxon>Euthyneura</taxon>
        <taxon>Panpulmonata</taxon>
        <taxon>Eupulmonata</taxon>
        <taxon>Stylommatophora</taxon>
        <taxon>Helicina</taxon>
        <taxon>Helicoidea</taxon>
        <taxon>Geomitridae</taxon>
        <taxon>Candidula</taxon>
    </lineage>
</organism>
<evidence type="ECO:0000313" key="12">
    <source>
        <dbReference type="Proteomes" id="UP000678393"/>
    </source>
</evidence>
<proteinExistence type="inferred from homology"/>
<evidence type="ECO:0000256" key="8">
    <source>
        <dbReference type="RuleBase" id="RU000688"/>
    </source>
</evidence>
<dbReference type="GO" id="GO:0004930">
    <property type="term" value="F:G protein-coupled receptor activity"/>
    <property type="evidence" value="ECO:0007669"/>
    <property type="project" value="UniProtKB-KW"/>
</dbReference>
<keyword evidence="12" id="KW-1185">Reference proteome</keyword>
<dbReference type="PANTHER" id="PTHR24238">
    <property type="entry name" value="G-PROTEIN COUPLED RECEPTOR"/>
    <property type="match status" value="1"/>
</dbReference>
<dbReference type="CDD" id="cd00637">
    <property type="entry name" value="7tm_classA_rhodopsin-like"/>
    <property type="match status" value="1"/>
</dbReference>
<feature type="domain" description="G-protein coupled receptors family 1 profile" evidence="10">
    <location>
        <begin position="40"/>
        <end position="531"/>
    </location>
</feature>
<dbReference type="Gene3D" id="1.20.1070.10">
    <property type="entry name" value="Rhodopsin 7-helix transmembrane proteins"/>
    <property type="match status" value="2"/>
</dbReference>
<dbReference type="OrthoDB" id="6117944at2759"/>
<comment type="caution">
    <text evidence="11">The sequence shown here is derived from an EMBL/GenBank/DDBJ whole genome shotgun (WGS) entry which is preliminary data.</text>
</comment>
<evidence type="ECO:0000256" key="4">
    <source>
        <dbReference type="ARBA" id="ARBA00023040"/>
    </source>
</evidence>
<feature type="transmembrane region" description="Helical" evidence="9">
    <location>
        <begin position="190"/>
        <end position="218"/>
    </location>
</feature>
<dbReference type="SUPFAM" id="SSF81321">
    <property type="entry name" value="Family A G protein-coupled receptor-like"/>
    <property type="match status" value="1"/>
</dbReference>
<keyword evidence="3 9" id="KW-1133">Transmembrane helix</keyword>
<dbReference type="AlphaFoldDB" id="A0A8S3Z421"/>
<dbReference type="GO" id="GO:0016020">
    <property type="term" value="C:membrane"/>
    <property type="evidence" value="ECO:0007669"/>
    <property type="project" value="UniProtKB-SubCell"/>
</dbReference>
<keyword evidence="2 8" id="KW-0812">Transmembrane</keyword>
<accession>A0A8S3Z421</accession>
<keyword evidence="6 8" id="KW-0675">Receptor</keyword>
<feature type="transmembrane region" description="Helical" evidence="9">
    <location>
        <begin position="515"/>
        <end position="534"/>
    </location>
</feature>
<feature type="transmembrane region" description="Helical" evidence="9">
    <location>
        <begin position="59"/>
        <end position="80"/>
    </location>
</feature>
<comment type="subcellular location">
    <subcellularLocation>
        <location evidence="1">Membrane</location>
        <topology evidence="1">Multi-pass membrane protein</topology>
    </subcellularLocation>
</comment>
<dbReference type="Proteomes" id="UP000678393">
    <property type="component" value="Unassembled WGS sequence"/>
</dbReference>
<feature type="transmembrane region" description="Helical" evidence="9">
    <location>
        <begin position="100"/>
        <end position="118"/>
    </location>
</feature>
<sequence length="554" mass="63569">MDEVIIPLHKDFHIWQQAKILDLTPVIVLDVLYMLFGVVGNSVVAYVCLFHLQRTVINSFVLSLAILELLGCILTIPVDITELLNSYAFDFPLLCKSERYFRKVIIFSTGCILLGIAVERYKRIVKPHEPHMTLFEFKIAIVGAIIFSAVLATPEAILAGNETIQTSSGNGIVCSVYTSDKYRFSMYPQLWGFLVVVIYVLSIVTIAIIYSLVALKIWKRGKVHTNRRSRSNTPDSTIQRRVRCYSYHQKRSEELDPFSRTCSSLYFQHRLEPDSFTMQAIQERHKRRLYHLCTLPRAKVNHTDGKSVRPVQEDVGGQEFKADSNNSVNKYSQDNGGYNSVMNTSEMQENYDISVPSQTVFRSQTLCHRNYIRNRTSSNDIHQLLNNNCTNRCKENCTPHRAASKEDMNRQETSTQSTAFIEAVINKLNDTQHIEKLQSRCFYRNFQAYNRPASPVGSLHRRLGYSRKRTTFIMFVMTLTTVFSHLPHIIALLYSFTHPGAEAHLTADECVMFHVAWNSFFISLASHPFMYGFWNGRFKSALCVLLSGCQLRKN</sequence>
<feature type="transmembrane region" description="Helical" evidence="9">
    <location>
        <begin position="471"/>
        <end position="495"/>
    </location>
</feature>
<comment type="similarity">
    <text evidence="8">Belongs to the G-protein coupled receptor 1 family.</text>
</comment>
<feature type="transmembrane region" description="Helical" evidence="9">
    <location>
        <begin position="31"/>
        <end position="52"/>
    </location>
</feature>
<evidence type="ECO:0000256" key="2">
    <source>
        <dbReference type="ARBA" id="ARBA00022692"/>
    </source>
</evidence>
<evidence type="ECO:0000256" key="3">
    <source>
        <dbReference type="ARBA" id="ARBA00022989"/>
    </source>
</evidence>
<dbReference type="InterPro" id="IPR000276">
    <property type="entry name" value="GPCR_Rhodpsn"/>
</dbReference>
<evidence type="ECO:0000256" key="1">
    <source>
        <dbReference type="ARBA" id="ARBA00004141"/>
    </source>
</evidence>
<dbReference type="Pfam" id="PF00001">
    <property type="entry name" value="7tm_1"/>
    <property type="match status" value="1"/>
</dbReference>
<dbReference type="PRINTS" id="PR00237">
    <property type="entry name" value="GPCRRHODOPSN"/>
</dbReference>
<keyword evidence="4 8" id="KW-0297">G-protein coupled receptor</keyword>
<dbReference type="PROSITE" id="PS00237">
    <property type="entry name" value="G_PROTEIN_RECEP_F1_1"/>
    <property type="match status" value="1"/>
</dbReference>
<keyword evidence="5 9" id="KW-0472">Membrane</keyword>
<dbReference type="EMBL" id="CAJHNH020001079">
    <property type="protein sequence ID" value="CAG5121396.1"/>
    <property type="molecule type" value="Genomic_DNA"/>
</dbReference>
<dbReference type="PANTHER" id="PTHR24238:SF47">
    <property type="entry name" value="ECDYSTEROIDS_DOPAMINE RECEPTOR-RELATED"/>
    <property type="match status" value="1"/>
</dbReference>
<evidence type="ECO:0000313" key="11">
    <source>
        <dbReference type="EMBL" id="CAG5121396.1"/>
    </source>
</evidence>
<dbReference type="PROSITE" id="PS50262">
    <property type="entry name" value="G_PROTEIN_RECEP_F1_2"/>
    <property type="match status" value="1"/>
</dbReference>
<evidence type="ECO:0000256" key="5">
    <source>
        <dbReference type="ARBA" id="ARBA00023136"/>
    </source>
</evidence>
<feature type="transmembrane region" description="Helical" evidence="9">
    <location>
        <begin position="139"/>
        <end position="159"/>
    </location>
</feature>
<reference evidence="11" key="1">
    <citation type="submission" date="2021-04" db="EMBL/GenBank/DDBJ databases">
        <authorList>
            <consortium name="Molecular Ecology Group"/>
        </authorList>
    </citation>
    <scope>NUCLEOTIDE SEQUENCE</scope>
</reference>
<evidence type="ECO:0000256" key="7">
    <source>
        <dbReference type="ARBA" id="ARBA00023224"/>
    </source>
</evidence>
<keyword evidence="7 8" id="KW-0807">Transducer</keyword>
<name>A0A8S3Z421_9EUPU</name>
<evidence type="ECO:0000256" key="6">
    <source>
        <dbReference type="ARBA" id="ARBA00023170"/>
    </source>
</evidence>
<dbReference type="InterPro" id="IPR017452">
    <property type="entry name" value="GPCR_Rhodpsn_7TM"/>
</dbReference>
<evidence type="ECO:0000259" key="10">
    <source>
        <dbReference type="PROSITE" id="PS50262"/>
    </source>
</evidence>
<protein>
    <recommendedName>
        <fullName evidence="10">G-protein coupled receptors family 1 profile domain-containing protein</fullName>
    </recommendedName>
</protein>
<gene>
    <name evidence="11" type="ORF">CUNI_LOCUS6954</name>
</gene>
<evidence type="ECO:0000256" key="9">
    <source>
        <dbReference type="SAM" id="Phobius"/>
    </source>
</evidence>